<feature type="binding site" evidence="9">
    <location>
        <position position="352"/>
    </location>
    <ligand>
        <name>ATP</name>
        <dbReference type="ChEBI" id="CHEBI:30616"/>
    </ligand>
</feature>
<dbReference type="GO" id="GO:0004815">
    <property type="term" value="F:aspartate-tRNA ligase activity"/>
    <property type="evidence" value="ECO:0007669"/>
    <property type="project" value="UniProtKB-UniRule"/>
</dbReference>
<dbReference type="NCBIfam" id="NF003483">
    <property type="entry name" value="PRK05159.1"/>
    <property type="match status" value="1"/>
</dbReference>
<dbReference type="EC" id="6.1.1.23" evidence="9"/>
<dbReference type="PANTHER" id="PTHR43450">
    <property type="entry name" value="ASPARTYL-TRNA SYNTHETASE"/>
    <property type="match status" value="1"/>
</dbReference>
<feature type="domain" description="Aminoacyl-transfer RNA synthetases class-II family profile" evidence="10">
    <location>
        <begin position="143"/>
        <end position="429"/>
    </location>
</feature>
<dbReference type="GO" id="GO:0003723">
    <property type="term" value="F:RNA binding"/>
    <property type="evidence" value="ECO:0007669"/>
    <property type="project" value="TreeGrafter"/>
</dbReference>
<keyword evidence="7 9" id="KW-0648">Protein biosynthesis</keyword>
<dbReference type="InterPro" id="IPR012340">
    <property type="entry name" value="NA-bd_OB-fold"/>
</dbReference>
<dbReference type="GO" id="GO:0005524">
    <property type="term" value="F:ATP binding"/>
    <property type="evidence" value="ECO:0007669"/>
    <property type="project" value="UniProtKB-UniRule"/>
</dbReference>
<dbReference type="OrthoDB" id="9802326at2"/>
<evidence type="ECO:0000259" key="10">
    <source>
        <dbReference type="PROSITE" id="PS50862"/>
    </source>
</evidence>
<comment type="catalytic activity">
    <reaction evidence="9">
        <text>tRNA(Asx) + L-aspartate + ATP = L-aspartyl-tRNA(Asx) + AMP + diphosphate</text>
        <dbReference type="Rhea" id="RHEA:18349"/>
        <dbReference type="Rhea" id="RHEA-COMP:9710"/>
        <dbReference type="Rhea" id="RHEA-COMP:9711"/>
        <dbReference type="ChEBI" id="CHEBI:29991"/>
        <dbReference type="ChEBI" id="CHEBI:30616"/>
        <dbReference type="ChEBI" id="CHEBI:33019"/>
        <dbReference type="ChEBI" id="CHEBI:78442"/>
        <dbReference type="ChEBI" id="CHEBI:78516"/>
        <dbReference type="ChEBI" id="CHEBI:456215"/>
        <dbReference type="EC" id="6.1.1.23"/>
    </reaction>
</comment>
<dbReference type="InterPro" id="IPR004364">
    <property type="entry name" value="Aa-tRNA-synt_II"/>
</dbReference>
<evidence type="ECO:0000256" key="9">
    <source>
        <dbReference type="HAMAP-Rule" id="MF_02075"/>
    </source>
</evidence>
<dbReference type="Gene3D" id="2.40.50.140">
    <property type="entry name" value="Nucleic acid-binding proteins"/>
    <property type="match status" value="1"/>
</dbReference>
<evidence type="ECO:0000256" key="6">
    <source>
        <dbReference type="ARBA" id="ARBA00022840"/>
    </source>
</evidence>
<dbReference type="RefSeq" id="WP_141781577.1">
    <property type="nucleotide sequence ID" value="NZ_VFOV01000001.1"/>
</dbReference>
<dbReference type="InterPro" id="IPR002312">
    <property type="entry name" value="Asp/Asn-tRNA-synth_IIb"/>
</dbReference>
<comment type="similarity">
    <text evidence="2 9">Belongs to the class-II aminoacyl-tRNA synthetase family. Type 2 subfamily.</text>
</comment>
<evidence type="ECO:0000256" key="8">
    <source>
        <dbReference type="ARBA" id="ARBA00023146"/>
    </source>
</evidence>
<comment type="function">
    <text evidence="9">Aspartyl-tRNA synthetase with relaxed tRNA specificity since it is able to aspartylate not only its cognate tRNA(Asp) but also tRNA(Asn). Reaction proceeds in two steps: L-aspartate is first activated by ATP to form Asp-AMP and then transferred to the acceptor end of tRNA(Asp/Asn).</text>
</comment>
<dbReference type="Pfam" id="PF00152">
    <property type="entry name" value="tRNA-synt_2"/>
    <property type="match status" value="1"/>
</dbReference>
<proteinExistence type="inferred from homology"/>
<evidence type="ECO:0000256" key="3">
    <source>
        <dbReference type="ARBA" id="ARBA00022490"/>
    </source>
</evidence>
<accession>A0A543AB91</accession>
<gene>
    <name evidence="9" type="primary">aspS</name>
    <name evidence="11" type="ORF">FB381_3649</name>
</gene>
<feature type="binding site" evidence="9">
    <location>
        <begin position="209"/>
        <end position="211"/>
    </location>
    <ligand>
        <name>ATP</name>
        <dbReference type="ChEBI" id="CHEBI:30616"/>
    </ligand>
</feature>
<dbReference type="SUPFAM" id="SSF50249">
    <property type="entry name" value="Nucleic acid-binding proteins"/>
    <property type="match status" value="1"/>
</dbReference>
<dbReference type="InterPro" id="IPR045864">
    <property type="entry name" value="aa-tRNA-synth_II/BPL/LPL"/>
</dbReference>
<feature type="site" description="Important for tRNA non-discrimination" evidence="9">
    <location>
        <position position="80"/>
    </location>
</feature>
<sequence length="429" mass="47093">MRPIDRTLAAHLSVATPGDAVRLCGHVHRRRELAAVTFLVVRDRSGLAQVVIRPSDGQEVPPEETPVEVVGVATASSQAPGGVEITSPVITALSDPALTPPVELWRPALAAGLPTLLDHAPVTWRHRAVRARWELAAASLRGFRATLDQAGFTEVHSPKIVESATESGADVFEVDYFGRPAYLAQSPQFYKQQLVGIFERVYEVGPVFRAEPHDTVRHLAEYVSLDVELGFVRDHRDVLRVLRDVVAGMVEGIETYAAGAVERLGLELPVVPEEIPVVHFSQALRLVGATDDEPDLAPEHERALGAWAREHHGSDFLAVEGYPMLKRPFYTHPEPGDERWSNSFDLLFRGLELVTGGQRLHRLGDYETALLQRGQSPAAYAAYLQAFAHGMPPHGGFALGLERWVARVVGAANVREVSLFPRDVHRVSP</sequence>
<comment type="subunit">
    <text evidence="9">Homodimer.</text>
</comment>
<dbReference type="Pfam" id="PF01336">
    <property type="entry name" value="tRNA_anti-codon"/>
    <property type="match status" value="1"/>
</dbReference>
<evidence type="ECO:0000313" key="12">
    <source>
        <dbReference type="Proteomes" id="UP000320209"/>
    </source>
</evidence>
<dbReference type="GO" id="GO:0005829">
    <property type="term" value="C:cytosol"/>
    <property type="evidence" value="ECO:0007669"/>
    <property type="project" value="TreeGrafter"/>
</dbReference>
<evidence type="ECO:0000313" key="11">
    <source>
        <dbReference type="EMBL" id="TQL69736.1"/>
    </source>
</evidence>
<feature type="binding site" evidence="9">
    <location>
        <position position="355"/>
    </location>
    <ligand>
        <name>L-aspartate</name>
        <dbReference type="ChEBI" id="CHEBI:29991"/>
    </ligand>
</feature>
<evidence type="ECO:0000256" key="2">
    <source>
        <dbReference type="ARBA" id="ARBA00005312"/>
    </source>
</evidence>
<dbReference type="GO" id="GO:0017101">
    <property type="term" value="C:aminoacyl-tRNA synthetase multienzyme complex"/>
    <property type="evidence" value="ECO:0007669"/>
    <property type="project" value="TreeGrafter"/>
</dbReference>
<reference evidence="11 12" key="1">
    <citation type="submission" date="2019-06" db="EMBL/GenBank/DDBJ databases">
        <title>Sequencing the genomes of 1000 actinobacteria strains.</title>
        <authorList>
            <person name="Klenk H.-P."/>
        </authorList>
    </citation>
    <scope>NUCLEOTIDE SEQUENCE [LARGE SCALE GENOMIC DNA]</scope>
    <source>
        <strain evidence="11 12">DSM 25218</strain>
    </source>
</reference>
<dbReference type="PANTHER" id="PTHR43450:SF1">
    <property type="entry name" value="ASPARTATE--TRNA LIGASE, CYTOPLASMIC"/>
    <property type="match status" value="1"/>
</dbReference>
<keyword evidence="12" id="KW-1185">Reference proteome</keyword>
<dbReference type="GO" id="GO:0050560">
    <property type="term" value="F:aspartate-tRNA(Asn) ligase activity"/>
    <property type="evidence" value="ECO:0007669"/>
    <property type="project" value="UniProtKB-EC"/>
</dbReference>
<feature type="binding site" evidence="9">
    <location>
        <begin position="217"/>
        <end position="219"/>
    </location>
    <ligand>
        <name>ATP</name>
        <dbReference type="ChEBI" id="CHEBI:30616"/>
    </ligand>
</feature>
<dbReference type="InterPro" id="IPR004523">
    <property type="entry name" value="Asp-tRNA_synthase_2"/>
</dbReference>
<comment type="caution">
    <text evidence="11">The sequence shown here is derived from an EMBL/GenBank/DDBJ whole genome shotgun (WGS) entry which is preliminary data.</text>
</comment>
<keyword evidence="4 9" id="KW-0436">Ligase</keyword>
<evidence type="ECO:0000256" key="7">
    <source>
        <dbReference type="ARBA" id="ARBA00022917"/>
    </source>
</evidence>
<dbReference type="HAMAP" id="MF_02075">
    <property type="entry name" value="Asp_tRNA_synth_type2"/>
    <property type="match status" value="1"/>
</dbReference>
<keyword evidence="6 9" id="KW-0067">ATP-binding</keyword>
<keyword evidence="5 9" id="KW-0547">Nucleotide-binding</keyword>
<evidence type="ECO:0000256" key="5">
    <source>
        <dbReference type="ARBA" id="ARBA00022741"/>
    </source>
</evidence>
<evidence type="ECO:0000256" key="1">
    <source>
        <dbReference type="ARBA" id="ARBA00004496"/>
    </source>
</evidence>
<keyword evidence="3 9" id="KW-0963">Cytoplasm</keyword>
<name>A0A543AB91_9ACTN</name>
<dbReference type="InterPro" id="IPR004365">
    <property type="entry name" value="NA-bd_OB_tRNA"/>
</dbReference>
<feature type="binding site" evidence="9">
    <location>
        <begin position="400"/>
        <end position="403"/>
    </location>
    <ligand>
        <name>ATP</name>
        <dbReference type="ChEBI" id="CHEBI:30616"/>
    </ligand>
</feature>
<dbReference type="InterPro" id="IPR006195">
    <property type="entry name" value="aa-tRNA-synth_II"/>
</dbReference>
<dbReference type="GO" id="GO:0006422">
    <property type="term" value="P:aspartyl-tRNA aminoacylation"/>
    <property type="evidence" value="ECO:0007669"/>
    <property type="project" value="UniProtKB-UniRule"/>
</dbReference>
<dbReference type="PROSITE" id="PS50862">
    <property type="entry name" value="AA_TRNA_LIGASE_II"/>
    <property type="match status" value="1"/>
</dbReference>
<evidence type="ECO:0000256" key="4">
    <source>
        <dbReference type="ARBA" id="ARBA00022598"/>
    </source>
</evidence>
<dbReference type="Gene3D" id="3.30.930.10">
    <property type="entry name" value="Bira Bifunctional Protein, Domain 2"/>
    <property type="match status" value="1"/>
</dbReference>
<comment type="subcellular location">
    <subcellularLocation>
        <location evidence="1 9">Cytoplasm</location>
    </subcellularLocation>
</comment>
<dbReference type="AlphaFoldDB" id="A0A543AB91"/>
<dbReference type="SUPFAM" id="SSF55681">
    <property type="entry name" value="Class II aaRS and biotin synthetases"/>
    <property type="match status" value="1"/>
</dbReference>
<protein>
    <recommendedName>
        <fullName evidence="9">Aspartate--tRNA(Asp/Asn) ligase</fullName>
        <ecNumber evidence="9">6.1.1.23</ecNumber>
    </recommendedName>
    <alternativeName>
        <fullName evidence="9">Aspartyl-tRNA synthetase</fullName>
        <shortName evidence="9">AspRS</shortName>
    </alternativeName>
    <alternativeName>
        <fullName evidence="9">Non-discriminating aspartyl-tRNA synthetase</fullName>
        <shortName evidence="9">ND-AspRS</shortName>
    </alternativeName>
</protein>
<dbReference type="EMBL" id="VFOV01000001">
    <property type="protein sequence ID" value="TQL69736.1"/>
    <property type="molecule type" value="Genomic_DNA"/>
</dbReference>
<organism evidence="11 12">
    <name type="scientific">Nocardioides albertanoniae</name>
    <dbReference type="NCBI Taxonomy" id="1175486"/>
    <lineage>
        <taxon>Bacteria</taxon>
        <taxon>Bacillati</taxon>
        <taxon>Actinomycetota</taxon>
        <taxon>Actinomycetes</taxon>
        <taxon>Propionibacteriales</taxon>
        <taxon>Nocardioidaceae</taxon>
        <taxon>Nocardioides</taxon>
    </lineage>
</organism>
<feature type="binding site" evidence="9">
    <location>
        <position position="166"/>
    </location>
    <ligand>
        <name>L-aspartate</name>
        <dbReference type="ChEBI" id="CHEBI:29991"/>
    </ligand>
</feature>
<dbReference type="Proteomes" id="UP000320209">
    <property type="component" value="Unassembled WGS sequence"/>
</dbReference>
<dbReference type="PRINTS" id="PR01042">
    <property type="entry name" value="TRNASYNTHASP"/>
</dbReference>
<keyword evidence="8 9" id="KW-0030">Aminoacyl-tRNA synthetase</keyword>
<feature type="binding site" evidence="9">
    <location>
        <position position="359"/>
    </location>
    <ligand>
        <name>L-aspartate</name>
        <dbReference type="ChEBI" id="CHEBI:29991"/>
    </ligand>
</feature>
<feature type="binding site" evidence="9">
    <location>
        <position position="209"/>
    </location>
    <ligand>
        <name>L-aspartate</name>
        <dbReference type="ChEBI" id="CHEBI:29991"/>
    </ligand>
</feature>
<feature type="region of interest" description="Aspartate" evidence="9">
    <location>
        <begin position="188"/>
        <end position="191"/>
    </location>
</feature>